<dbReference type="GO" id="GO:0004844">
    <property type="term" value="F:uracil DNA N-glycosylase activity"/>
    <property type="evidence" value="ECO:0007669"/>
    <property type="project" value="UniProtKB-UniRule"/>
</dbReference>
<feature type="domain" description="Uracil-DNA glycosylase-like" evidence="11">
    <location>
        <begin position="50"/>
        <end position="209"/>
    </location>
</feature>
<dbReference type="SUPFAM" id="SSF52141">
    <property type="entry name" value="Uracil-DNA glycosylase-like"/>
    <property type="match status" value="1"/>
</dbReference>
<organism evidence="12 13">
    <name type="scientific">Candidatus Malacoplasma girerdii</name>
    <dbReference type="NCBI Taxonomy" id="1318617"/>
    <lineage>
        <taxon>Bacteria</taxon>
        <taxon>Bacillati</taxon>
        <taxon>Mycoplasmatota</taxon>
        <taxon>Mycoplasmoidales</taxon>
        <taxon>Mycoplasmoidaceae</taxon>
        <taxon>Malacoplasma</taxon>
    </lineage>
</organism>
<dbReference type="InterPro" id="IPR002043">
    <property type="entry name" value="UDG_fam1"/>
</dbReference>
<evidence type="ECO:0000313" key="13">
    <source>
        <dbReference type="Proteomes" id="UP000030066"/>
    </source>
</evidence>
<sequence>MIEQLNTDWKEVIENLKKETWFKNLLDQVSLLYKKQVVYPEKENVFRCFNYFNVNETKVVILGQDPYYNPNQANGLAFSLFPGSKITKSLENIFKELESDLGYQRNNVDLTDWAKQGVLLLNTVLTVEAHKPLSHRYLKWNMFTDYIISYINKHVNHVVFVLWGNEAKQKIPMINQNKHTILSSSHPSPLSAHVSFFNSHIFSRINYDLSIHNLKEIIW</sequence>
<evidence type="ECO:0000256" key="10">
    <source>
        <dbReference type="RuleBase" id="RU003780"/>
    </source>
</evidence>
<dbReference type="NCBIfam" id="NF003588">
    <property type="entry name" value="PRK05254.1-1"/>
    <property type="match status" value="1"/>
</dbReference>
<evidence type="ECO:0000256" key="4">
    <source>
        <dbReference type="ARBA" id="ARBA00012030"/>
    </source>
</evidence>
<dbReference type="STRING" id="1318617.MGM1_2970"/>
<dbReference type="SMART" id="SM00986">
    <property type="entry name" value="UDG"/>
    <property type="match status" value="1"/>
</dbReference>
<reference evidence="12 13" key="1">
    <citation type="journal article" date="2014" name="PLoS ONE">
        <title>An emerging Mycoplasma associated with trichomoniasis, vaginal infection and disease.</title>
        <authorList>
            <consortium name="Vaginal Microbiome Consortium"/>
            <person name="Fettweis J.M."/>
            <person name="Serrano M.G."/>
            <person name="Huang B."/>
            <person name="Brooks J.P."/>
            <person name="Glascock A.L."/>
            <person name="Sheth N.U."/>
            <person name="Strauss J.F.III."/>
            <person name="Jefferson K.K."/>
            <person name="Buck G.A."/>
        </authorList>
    </citation>
    <scope>NUCLEOTIDE SEQUENCE [LARGE SCALE GENOMIC DNA]</scope>
    <source>
        <strain evidence="12 13">VCU_M1</strain>
    </source>
</reference>
<evidence type="ECO:0000256" key="6">
    <source>
        <dbReference type="ARBA" id="ARBA00022801"/>
    </source>
</evidence>
<dbReference type="InterPro" id="IPR036895">
    <property type="entry name" value="Uracil-DNA_glycosylase-like_sf"/>
</dbReference>
<protein>
    <recommendedName>
        <fullName evidence="4 8">Uracil-DNA glycosylase</fullName>
        <shortName evidence="8">UDG</shortName>
        <ecNumber evidence="4 8">3.2.2.27</ecNumber>
    </recommendedName>
</protein>
<evidence type="ECO:0000256" key="2">
    <source>
        <dbReference type="ARBA" id="ARBA00002631"/>
    </source>
</evidence>
<feature type="active site" description="Proton acceptor" evidence="8 9">
    <location>
        <position position="65"/>
    </location>
</feature>
<dbReference type="NCBIfam" id="NF003592">
    <property type="entry name" value="PRK05254.1-5"/>
    <property type="match status" value="1"/>
</dbReference>
<dbReference type="GO" id="GO:0097510">
    <property type="term" value="P:base-excision repair, AP site formation via deaminated base removal"/>
    <property type="evidence" value="ECO:0007669"/>
    <property type="project" value="TreeGrafter"/>
</dbReference>
<evidence type="ECO:0000256" key="3">
    <source>
        <dbReference type="ARBA" id="ARBA00008184"/>
    </source>
</evidence>
<evidence type="ECO:0000259" key="11">
    <source>
        <dbReference type="SMART" id="SM00986"/>
    </source>
</evidence>
<evidence type="ECO:0000256" key="5">
    <source>
        <dbReference type="ARBA" id="ARBA00022763"/>
    </source>
</evidence>
<dbReference type="SMART" id="SM00987">
    <property type="entry name" value="UreE_C"/>
    <property type="match status" value="1"/>
</dbReference>
<evidence type="ECO:0000313" key="12">
    <source>
        <dbReference type="EMBL" id="AIV03670.1"/>
    </source>
</evidence>
<dbReference type="HOGENOM" id="CLU_032162_3_2_14"/>
<evidence type="ECO:0000256" key="9">
    <source>
        <dbReference type="PROSITE-ProRule" id="PRU10072"/>
    </source>
</evidence>
<dbReference type="PANTHER" id="PTHR11264">
    <property type="entry name" value="URACIL-DNA GLYCOSYLASE"/>
    <property type="match status" value="1"/>
</dbReference>
<evidence type="ECO:0000256" key="7">
    <source>
        <dbReference type="ARBA" id="ARBA00023204"/>
    </source>
</evidence>
<evidence type="ECO:0000256" key="8">
    <source>
        <dbReference type="HAMAP-Rule" id="MF_00148"/>
    </source>
</evidence>
<proteinExistence type="inferred from homology"/>
<dbReference type="PROSITE" id="PS00130">
    <property type="entry name" value="U_DNA_GLYCOSYLASE"/>
    <property type="match status" value="1"/>
</dbReference>
<keyword evidence="13" id="KW-1185">Reference proteome</keyword>
<name>A0A097SSW1_9BACT</name>
<keyword evidence="6 8" id="KW-0378">Hydrolase</keyword>
<dbReference type="InterPro" id="IPR018085">
    <property type="entry name" value="Ura-DNA_Glyclase_AS"/>
</dbReference>
<dbReference type="NCBIfam" id="TIGR00628">
    <property type="entry name" value="ung"/>
    <property type="match status" value="1"/>
</dbReference>
<dbReference type="KEGG" id="mgj:MGM1_2970"/>
<dbReference type="InterPro" id="IPR005122">
    <property type="entry name" value="Uracil-DNA_glycosylase-like"/>
</dbReference>
<comment type="function">
    <text evidence="2 8 10">Excises uracil residues from the DNA which can arise as a result of misincorporation of dUMP residues by DNA polymerase or due to deamination of cytosine.</text>
</comment>
<comment type="similarity">
    <text evidence="3 8 10">Belongs to the uracil-DNA glycosylase (UDG) superfamily. UNG family.</text>
</comment>
<comment type="subcellular location">
    <subcellularLocation>
        <location evidence="8">Cytoplasm</location>
    </subcellularLocation>
</comment>
<accession>A0A097SSW1</accession>
<dbReference type="Proteomes" id="UP000030066">
    <property type="component" value="Chromosome"/>
</dbReference>
<keyword evidence="8" id="KW-0963">Cytoplasm</keyword>
<dbReference type="HAMAP" id="MF_00148">
    <property type="entry name" value="UDG"/>
    <property type="match status" value="1"/>
</dbReference>
<dbReference type="eggNOG" id="COG0692">
    <property type="taxonomic scope" value="Bacteria"/>
</dbReference>
<evidence type="ECO:0000256" key="1">
    <source>
        <dbReference type="ARBA" id="ARBA00001400"/>
    </source>
</evidence>
<dbReference type="EC" id="3.2.2.27" evidence="4 8"/>
<dbReference type="GO" id="GO:0005737">
    <property type="term" value="C:cytoplasm"/>
    <property type="evidence" value="ECO:0007669"/>
    <property type="project" value="UniProtKB-SubCell"/>
</dbReference>
<gene>
    <name evidence="8 12" type="primary">ung</name>
    <name evidence="12" type="ORF">MGM1_2970</name>
</gene>
<dbReference type="Gene3D" id="3.40.470.10">
    <property type="entry name" value="Uracil-DNA glycosylase-like domain"/>
    <property type="match status" value="1"/>
</dbReference>
<comment type="catalytic activity">
    <reaction evidence="1 8 10">
        <text>Hydrolyzes single-stranded DNA or mismatched double-stranded DNA and polynucleotides, releasing free uracil.</text>
        <dbReference type="EC" id="3.2.2.27"/>
    </reaction>
</comment>
<dbReference type="EMBL" id="CP007711">
    <property type="protein sequence ID" value="AIV03670.1"/>
    <property type="molecule type" value="Genomic_DNA"/>
</dbReference>
<dbReference type="Pfam" id="PF03167">
    <property type="entry name" value="UDG"/>
    <property type="match status" value="1"/>
</dbReference>
<keyword evidence="5 8" id="KW-0227">DNA damage</keyword>
<dbReference type="AlphaFoldDB" id="A0A097SSW1"/>
<dbReference type="NCBIfam" id="NF003589">
    <property type="entry name" value="PRK05254.1-2"/>
    <property type="match status" value="1"/>
</dbReference>
<dbReference type="PANTHER" id="PTHR11264:SF0">
    <property type="entry name" value="URACIL-DNA GLYCOSYLASE"/>
    <property type="match status" value="1"/>
</dbReference>
<keyword evidence="7 8" id="KW-0234">DNA repair</keyword>
<dbReference type="CDD" id="cd10027">
    <property type="entry name" value="UDG-F1-like"/>
    <property type="match status" value="1"/>
</dbReference>